<dbReference type="AlphaFoldDB" id="A0A7S3LV69"/>
<feature type="compositionally biased region" description="Gly residues" evidence="1">
    <location>
        <begin position="76"/>
        <end position="86"/>
    </location>
</feature>
<feature type="region of interest" description="Disordered" evidence="1">
    <location>
        <begin position="47"/>
        <end position="144"/>
    </location>
</feature>
<feature type="compositionally biased region" description="Basic and acidic residues" evidence="1">
    <location>
        <begin position="124"/>
        <end position="144"/>
    </location>
</feature>
<feature type="compositionally biased region" description="Basic residues" evidence="1">
    <location>
        <begin position="179"/>
        <end position="189"/>
    </location>
</feature>
<reference evidence="2" key="1">
    <citation type="submission" date="2021-01" db="EMBL/GenBank/DDBJ databases">
        <authorList>
            <person name="Corre E."/>
            <person name="Pelletier E."/>
            <person name="Niang G."/>
            <person name="Scheremetjew M."/>
            <person name="Finn R."/>
            <person name="Kale V."/>
            <person name="Holt S."/>
            <person name="Cochrane G."/>
            <person name="Meng A."/>
            <person name="Brown T."/>
            <person name="Cohen L."/>
        </authorList>
    </citation>
    <scope>NUCLEOTIDE SEQUENCE</scope>
    <source>
        <strain evidence="2">NIES-2562</strain>
    </source>
</reference>
<feature type="compositionally biased region" description="Basic residues" evidence="1">
    <location>
        <begin position="162"/>
        <end position="171"/>
    </location>
</feature>
<feature type="compositionally biased region" description="Basic and acidic residues" evidence="1">
    <location>
        <begin position="87"/>
        <end position="112"/>
    </location>
</feature>
<evidence type="ECO:0000313" key="2">
    <source>
        <dbReference type="EMBL" id="CAE0265710.1"/>
    </source>
</evidence>
<sequence>MNFSSLSLSIEEEIERERELTEVYREVRSYILAEVKKVRGVILKEKRERERRERSALTGTASNTHVGVDKNRGGGREGGGQSGVRQGGERERQERKEQVEAVGNRERKRADRGIQGSAIIHISRSKEGARCDTEREEGKGEKGEKCSIKCSQQYTCWCGQKQGRRKGRRGSIRREAGRRARKARKKRTS</sequence>
<accession>A0A7S3LV69</accession>
<organism evidence="2">
    <name type="scientific">Palpitomonas bilix</name>
    <dbReference type="NCBI Taxonomy" id="652834"/>
    <lineage>
        <taxon>Eukaryota</taxon>
        <taxon>Eukaryota incertae sedis</taxon>
    </lineage>
</organism>
<gene>
    <name evidence="2" type="ORF">PBIL07802_LOCUS28048</name>
</gene>
<name>A0A7S3LV69_9EUKA</name>
<evidence type="ECO:0000256" key="1">
    <source>
        <dbReference type="SAM" id="MobiDB-lite"/>
    </source>
</evidence>
<feature type="region of interest" description="Disordered" evidence="1">
    <location>
        <begin position="160"/>
        <end position="189"/>
    </location>
</feature>
<protein>
    <submittedName>
        <fullName evidence="2">Uncharacterized protein</fullName>
    </submittedName>
</protein>
<dbReference type="EMBL" id="HBIB01042827">
    <property type="protein sequence ID" value="CAE0265710.1"/>
    <property type="molecule type" value="Transcribed_RNA"/>
</dbReference>
<proteinExistence type="predicted"/>